<name>A0A921HUY5_9BACT</name>
<dbReference type="InterPro" id="IPR000150">
    <property type="entry name" value="Cof"/>
</dbReference>
<dbReference type="PANTHER" id="PTHR10000">
    <property type="entry name" value="PHOSPHOSERINE PHOSPHATASE"/>
    <property type="match status" value="1"/>
</dbReference>
<dbReference type="InterPro" id="IPR006379">
    <property type="entry name" value="HAD-SF_hydro_IIB"/>
</dbReference>
<accession>A0A921HUY5</accession>
<dbReference type="AlphaFoldDB" id="A0A921HUY5"/>
<dbReference type="SFLD" id="SFLDG01144">
    <property type="entry name" value="C2.B.4:_PGP_Like"/>
    <property type="match status" value="1"/>
</dbReference>
<dbReference type="GO" id="GO:0016791">
    <property type="term" value="F:phosphatase activity"/>
    <property type="evidence" value="ECO:0007669"/>
    <property type="project" value="UniProtKB-ARBA"/>
</dbReference>
<dbReference type="Gene3D" id="3.40.50.1000">
    <property type="entry name" value="HAD superfamily/HAD-like"/>
    <property type="match status" value="1"/>
</dbReference>
<evidence type="ECO:0000313" key="2">
    <source>
        <dbReference type="Proteomes" id="UP000717835"/>
    </source>
</evidence>
<dbReference type="GO" id="GO:0005829">
    <property type="term" value="C:cytosol"/>
    <property type="evidence" value="ECO:0007669"/>
    <property type="project" value="TreeGrafter"/>
</dbReference>
<dbReference type="PROSITE" id="PS01229">
    <property type="entry name" value="COF_2"/>
    <property type="match status" value="1"/>
</dbReference>
<dbReference type="PANTHER" id="PTHR10000:SF25">
    <property type="entry name" value="PHOSPHATASE YKRA-RELATED"/>
    <property type="match status" value="1"/>
</dbReference>
<dbReference type="PROSITE" id="PS01228">
    <property type="entry name" value="COF_1"/>
    <property type="match status" value="1"/>
</dbReference>
<dbReference type="SFLD" id="SFLDS00003">
    <property type="entry name" value="Haloacid_Dehalogenase"/>
    <property type="match status" value="1"/>
</dbReference>
<dbReference type="Proteomes" id="UP000717835">
    <property type="component" value="Unassembled WGS sequence"/>
</dbReference>
<evidence type="ECO:0000313" key="1">
    <source>
        <dbReference type="EMBL" id="HJF91534.1"/>
    </source>
</evidence>
<dbReference type="InterPro" id="IPR036412">
    <property type="entry name" value="HAD-like_sf"/>
</dbReference>
<protein>
    <submittedName>
        <fullName evidence="1">Cof-type HAD-IIB family hydrolase</fullName>
    </submittedName>
</protein>
<dbReference type="RefSeq" id="WP_276826819.1">
    <property type="nucleotide sequence ID" value="NZ_DYVX01000034.1"/>
</dbReference>
<dbReference type="InterPro" id="IPR023214">
    <property type="entry name" value="HAD_sf"/>
</dbReference>
<reference evidence="1" key="2">
    <citation type="submission" date="2021-09" db="EMBL/GenBank/DDBJ databases">
        <authorList>
            <person name="Gilroy R."/>
        </authorList>
    </citation>
    <scope>NUCLEOTIDE SEQUENCE</scope>
    <source>
        <strain evidence="1">CHK55-1828</strain>
    </source>
</reference>
<dbReference type="Pfam" id="PF08282">
    <property type="entry name" value="Hydrolase_3"/>
    <property type="match status" value="1"/>
</dbReference>
<comment type="caution">
    <text evidence="1">The sequence shown here is derived from an EMBL/GenBank/DDBJ whole genome shotgun (WGS) entry which is preliminary data.</text>
</comment>
<dbReference type="SFLD" id="SFLDG01140">
    <property type="entry name" value="C2.B:_Phosphomannomutase_and_P"/>
    <property type="match status" value="1"/>
</dbReference>
<dbReference type="EMBL" id="DYVX01000034">
    <property type="protein sequence ID" value="HJF91534.1"/>
    <property type="molecule type" value="Genomic_DNA"/>
</dbReference>
<dbReference type="SUPFAM" id="SSF56784">
    <property type="entry name" value="HAD-like"/>
    <property type="match status" value="1"/>
</dbReference>
<proteinExistence type="predicted"/>
<reference evidence="1" key="1">
    <citation type="journal article" date="2021" name="PeerJ">
        <title>Extensive microbial diversity within the chicken gut microbiome revealed by metagenomics and culture.</title>
        <authorList>
            <person name="Gilroy R."/>
            <person name="Ravi A."/>
            <person name="Getino M."/>
            <person name="Pursley I."/>
            <person name="Horton D.L."/>
            <person name="Alikhan N.F."/>
            <person name="Baker D."/>
            <person name="Gharbi K."/>
            <person name="Hall N."/>
            <person name="Watson M."/>
            <person name="Adriaenssens E.M."/>
            <person name="Foster-Nyarko E."/>
            <person name="Jarju S."/>
            <person name="Secka A."/>
            <person name="Antonio M."/>
            <person name="Oren A."/>
            <person name="Chaudhuri R.R."/>
            <person name="La Ragione R."/>
            <person name="Hildebrand F."/>
            <person name="Pallen M.J."/>
        </authorList>
    </citation>
    <scope>NUCLEOTIDE SEQUENCE</scope>
    <source>
        <strain evidence="1">CHK55-1828</strain>
    </source>
</reference>
<sequence length="265" mass="29062">MTKALFFDIDGTLVSFRTHEIPASAVEALAAAKARGHRIFIATGRPRVIITNLGALQSRGLIDGYVTMNGAYCFVGDEVIYKSAIPTEDVRTLTGYCAHRHIPCIVVGEHDICVCQPDDRVRQIFYEHLKVSVPIPDTPLHEAIDGKEIFQLTPFLDEAQEAEVLPSLSCCEMGRWHPAFVDVTARGNTKQRGMDEIIRHFGIRLEDTLAFGDGGNDIPMLRHAGIGIAMGNARDEVKAAARYVTDTVDEDGIAKGIMKWLAVSG</sequence>
<dbReference type="NCBIfam" id="TIGR01484">
    <property type="entry name" value="HAD-SF-IIB"/>
    <property type="match status" value="1"/>
</dbReference>
<organism evidence="1 2">
    <name type="scientific">Mediterranea massiliensis</name>
    <dbReference type="NCBI Taxonomy" id="1841865"/>
    <lineage>
        <taxon>Bacteria</taxon>
        <taxon>Pseudomonadati</taxon>
        <taxon>Bacteroidota</taxon>
        <taxon>Bacteroidia</taxon>
        <taxon>Bacteroidales</taxon>
        <taxon>Bacteroidaceae</taxon>
        <taxon>Mediterranea</taxon>
    </lineage>
</organism>
<dbReference type="NCBIfam" id="TIGR00099">
    <property type="entry name" value="Cof-subfamily"/>
    <property type="match status" value="1"/>
</dbReference>
<keyword evidence="1" id="KW-0378">Hydrolase</keyword>
<dbReference type="GO" id="GO:0000287">
    <property type="term" value="F:magnesium ion binding"/>
    <property type="evidence" value="ECO:0007669"/>
    <property type="project" value="TreeGrafter"/>
</dbReference>
<gene>
    <name evidence="1" type="ORF">K8W02_04000</name>
</gene>
<dbReference type="Gene3D" id="3.30.1240.10">
    <property type="match status" value="1"/>
</dbReference>